<protein>
    <recommendedName>
        <fullName evidence="9">C2H2-type domain-containing protein</fullName>
    </recommendedName>
</protein>
<name>A0ABD2WV12_9HYME</name>
<keyword evidence="6" id="KW-0539">Nucleus</keyword>
<sequence>MFILISEFLIYTTASRKFLSLGNFGLHTIDSTNFHLNQVKVVIPLDVLMQSSRGNLKEETDLSREKKEELRPRSQRIRRLPKILENFTLVSPPQIRRYRNSSTSFRNLPSKLTKDEKLRDKSELQKQDETKKIESNNALLVQVDGQKPVFRFGCSNSYGDPLNIHDPDFTYFPRRRRNVMTQQEYRRLLSSIIELPTPCDRPDDLSTYRGTPKNFQCPKCPKRFSARSSVVQHMRYDCNRAPRFACPYCEIQSKWPFSLYKHIRNVHPGLKVYCNDMSTDKYSSSGSVLGGCPEHVPLHEMLAQVPSLQQPLPSRTLRVREKAALRLLLLLLRYQAHEQRLRARQAHAHRPAARLQGRGRRQNLPQMNYQTLLCVELSQPQWLICPHCPRLLETDECLQRHLRSHDYSRVITHDPLGRAPPAIQHRCNYCEYTSKYTSNIHKHIYRISLPEDPSMPDPQLILFEPDTTPQIRNINSAPGRFPCGRCERSQFPRSSRRNNYWSSSITSGPYDSVIHENNQSGKRFKCPNCDRRYLRHSSLKRHQRYECGQPRKYQCQKCYKRFKHKHALEEHDIVHPGGNDFVTEVAETIELSTSTQSYEDVLAQPQPSLVLPQIVAPIPTTAKNSARNICHQCGKSYVHLTTLKRHLRYECNKPPRFCCVYCPQRCKHKTDLKSHMLRCHKGQKLSFFICDDNEASPRPGEYPVSPDTAGGTNLRGLLRKARLRLRSLRKILRVSEQSRPTQALRVRRSAALFLRVLRSKVQTKG</sequence>
<dbReference type="SMART" id="SM00355">
    <property type="entry name" value="ZnF_C2H2"/>
    <property type="match status" value="8"/>
</dbReference>
<dbReference type="PANTHER" id="PTHR16515:SF66">
    <property type="entry name" value="C2H2-TYPE DOMAIN-CONTAINING PROTEIN"/>
    <property type="match status" value="1"/>
</dbReference>
<comment type="caution">
    <text evidence="10">The sequence shown here is derived from an EMBL/GenBank/DDBJ whole genome shotgun (WGS) entry which is preliminary data.</text>
</comment>
<feature type="domain" description="C2H2-type" evidence="9">
    <location>
        <begin position="553"/>
        <end position="580"/>
    </location>
</feature>
<dbReference type="Gene3D" id="3.30.160.60">
    <property type="entry name" value="Classic Zinc Finger"/>
    <property type="match status" value="4"/>
</dbReference>
<evidence type="ECO:0000313" key="10">
    <source>
        <dbReference type="EMBL" id="KAL3396341.1"/>
    </source>
</evidence>
<dbReference type="PROSITE" id="PS00028">
    <property type="entry name" value="ZINC_FINGER_C2H2_1"/>
    <property type="match status" value="3"/>
</dbReference>
<feature type="domain" description="C2H2-type" evidence="9">
    <location>
        <begin position="524"/>
        <end position="551"/>
    </location>
</feature>
<keyword evidence="11" id="KW-1185">Reference proteome</keyword>
<dbReference type="PROSITE" id="PS50157">
    <property type="entry name" value="ZINC_FINGER_C2H2_2"/>
    <property type="match status" value="6"/>
</dbReference>
<keyword evidence="5" id="KW-0862">Zinc</keyword>
<dbReference type="GO" id="GO:0008270">
    <property type="term" value="F:zinc ion binding"/>
    <property type="evidence" value="ECO:0007669"/>
    <property type="project" value="UniProtKB-KW"/>
</dbReference>
<evidence type="ECO:0000256" key="7">
    <source>
        <dbReference type="PROSITE-ProRule" id="PRU00042"/>
    </source>
</evidence>
<evidence type="ECO:0000313" key="11">
    <source>
        <dbReference type="Proteomes" id="UP001627154"/>
    </source>
</evidence>
<feature type="domain" description="C2H2-type" evidence="9">
    <location>
        <begin position="383"/>
        <end position="410"/>
    </location>
</feature>
<dbReference type="GO" id="GO:0005634">
    <property type="term" value="C:nucleus"/>
    <property type="evidence" value="ECO:0007669"/>
    <property type="project" value="UniProtKB-SubCell"/>
</dbReference>
<dbReference type="InterPro" id="IPR013087">
    <property type="entry name" value="Znf_C2H2_type"/>
</dbReference>
<reference evidence="10 11" key="1">
    <citation type="journal article" date="2024" name="bioRxiv">
        <title>A reference genome for Trichogramma kaykai: A tiny desert-dwelling parasitoid wasp with competing sex-ratio distorters.</title>
        <authorList>
            <person name="Culotta J."/>
            <person name="Lindsey A.R."/>
        </authorList>
    </citation>
    <scope>NUCLEOTIDE SEQUENCE [LARGE SCALE GENOMIC DNA]</scope>
    <source>
        <strain evidence="10 11">KSX58</strain>
    </source>
</reference>
<keyword evidence="2" id="KW-0479">Metal-binding</keyword>
<dbReference type="Pfam" id="PF00096">
    <property type="entry name" value="zf-C2H2"/>
    <property type="match status" value="2"/>
</dbReference>
<organism evidence="10 11">
    <name type="scientific">Trichogramma kaykai</name>
    <dbReference type="NCBI Taxonomy" id="54128"/>
    <lineage>
        <taxon>Eukaryota</taxon>
        <taxon>Metazoa</taxon>
        <taxon>Ecdysozoa</taxon>
        <taxon>Arthropoda</taxon>
        <taxon>Hexapoda</taxon>
        <taxon>Insecta</taxon>
        <taxon>Pterygota</taxon>
        <taxon>Neoptera</taxon>
        <taxon>Endopterygota</taxon>
        <taxon>Hymenoptera</taxon>
        <taxon>Apocrita</taxon>
        <taxon>Proctotrupomorpha</taxon>
        <taxon>Chalcidoidea</taxon>
        <taxon>Trichogrammatidae</taxon>
        <taxon>Trichogramma</taxon>
    </lineage>
</organism>
<evidence type="ECO:0000256" key="3">
    <source>
        <dbReference type="ARBA" id="ARBA00022737"/>
    </source>
</evidence>
<dbReference type="InterPro" id="IPR036236">
    <property type="entry name" value="Znf_C2H2_sf"/>
</dbReference>
<feature type="domain" description="C2H2-type" evidence="9">
    <location>
        <begin position="628"/>
        <end position="655"/>
    </location>
</feature>
<keyword evidence="3" id="KW-0677">Repeat</keyword>
<keyword evidence="4 7" id="KW-0863">Zinc-finger</keyword>
<evidence type="ECO:0000256" key="6">
    <source>
        <dbReference type="ARBA" id="ARBA00023242"/>
    </source>
</evidence>
<feature type="region of interest" description="Disordered" evidence="8">
    <location>
        <begin position="100"/>
        <end position="130"/>
    </location>
</feature>
<evidence type="ECO:0000256" key="1">
    <source>
        <dbReference type="ARBA" id="ARBA00004123"/>
    </source>
</evidence>
<dbReference type="PANTHER" id="PTHR16515">
    <property type="entry name" value="PR DOMAIN ZINC FINGER PROTEIN"/>
    <property type="match status" value="1"/>
</dbReference>
<comment type="subcellular location">
    <subcellularLocation>
        <location evidence="1">Nucleus</location>
    </subcellularLocation>
</comment>
<evidence type="ECO:0000259" key="9">
    <source>
        <dbReference type="PROSITE" id="PS50157"/>
    </source>
</evidence>
<dbReference type="Proteomes" id="UP001627154">
    <property type="component" value="Unassembled WGS sequence"/>
</dbReference>
<dbReference type="EMBL" id="JBJJXI010000072">
    <property type="protein sequence ID" value="KAL3396341.1"/>
    <property type="molecule type" value="Genomic_DNA"/>
</dbReference>
<accession>A0ABD2WV12</accession>
<proteinExistence type="predicted"/>
<feature type="compositionally biased region" description="Basic and acidic residues" evidence="8">
    <location>
        <begin position="112"/>
        <end position="130"/>
    </location>
</feature>
<feature type="domain" description="C2H2-type" evidence="9">
    <location>
        <begin position="215"/>
        <end position="242"/>
    </location>
</feature>
<dbReference type="AlphaFoldDB" id="A0ABD2WV12"/>
<evidence type="ECO:0000256" key="5">
    <source>
        <dbReference type="ARBA" id="ARBA00022833"/>
    </source>
</evidence>
<feature type="domain" description="C2H2-type" evidence="9">
    <location>
        <begin position="657"/>
        <end position="685"/>
    </location>
</feature>
<evidence type="ECO:0000256" key="4">
    <source>
        <dbReference type="ARBA" id="ARBA00022771"/>
    </source>
</evidence>
<dbReference type="SUPFAM" id="SSF57667">
    <property type="entry name" value="beta-beta-alpha zinc fingers"/>
    <property type="match status" value="2"/>
</dbReference>
<gene>
    <name evidence="10" type="ORF">TKK_009755</name>
</gene>
<dbReference type="InterPro" id="IPR050331">
    <property type="entry name" value="Zinc_finger"/>
</dbReference>
<evidence type="ECO:0000256" key="2">
    <source>
        <dbReference type="ARBA" id="ARBA00022723"/>
    </source>
</evidence>
<evidence type="ECO:0000256" key="8">
    <source>
        <dbReference type="SAM" id="MobiDB-lite"/>
    </source>
</evidence>